<protein>
    <recommendedName>
        <fullName evidence="7">Ion transport domain-containing protein</fullName>
    </recommendedName>
</protein>
<dbReference type="SUPFAM" id="SSF81324">
    <property type="entry name" value="Voltage-gated potassium channels"/>
    <property type="match status" value="1"/>
</dbReference>
<feature type="domain" description="Ion transport" evidence="7">
    <location>
        <begin position="3"/>
        <end position="132"/>
    </location>
</feature>
<dbReference type="Gene3D" id="1.10.287.70">
    <property type="match status" value="1"/>
</dbReference>
<evidence type="ECO:0000259" key="7">
    <source>
        <dbReference type="Pfam" id="PF00520"/>
    </source>
</evidence>
<evidence type="ECO:0000256" key="4">
    <source>
        <dbReference type="ARBA" id="ARBA00023136"/>
    </source>
</evidence>
<dbReference type="InterPro" id="IPR018247">
    <property type="entry name" value="EF_Hand_1_Ca_BS"/>
</dbReference>
<dbReference type="PANTHER" id="PTHR47131:SF1">
    <property type="entry name" value="CATION CHANNEL SPERM-ASSOCIATED PROTEIN 3"/>
    <property type="match status" value="1"/>
</dbReference>
<feature type="transmembrane region" description="Helical" evidence="6">
    <location>
        <begin position="102"/>
        <end position="126"/>
    </location>
</feature>
<feature type="transmembrane region" description="Helical" evidence="6">
    <location>
        <begin position="45"/>
        <end position="63"/>
    </location>
</feature>
<comment type="caution">
    <text evidence="8">The sequence shown here is derived from an EMBL/GenBank/DDBJ whole genome shotgun (WGS) entry which is preliminary data.</text>
</comment>
<organism evidence="8 9">
    <name type="scientific">Durusdinium trenchii</name>
    <dbReference type="NCBI Taxonomy" id="1381693"/>
    <lineage>
        <taxon>Eukaryota</taxon>
        <taxon>Sar</taxon>
        <taxon>Alveolata</taxon>
        <taxon>Dinophyceae</taxon>
        <taxon>Suessiales</taxon>
        <taxon>Symbiodiniaceae</taxon>
        <taxon>Durusdinium</taxon>
    </lineage>
</organism>
<evidence type="ECO:0000256" key="1">
    <source>
        <dbReference type="ARBA" id="ARBA00004141"/>
    </source>
</evidence>
<keyword evidence="5" id="KW-0175">Coiled coil</keyword>
<dbReference type="Pfam" id="PF00520">
    <property type="entry name" value="Ion_trans"/>
    <property type="match status" value="1"/>
</dbReference>
<feature type="coiled-coil region" evidence="5">
    <location>
        <begin position="274"/>
        <end position="301"/>
    </location>
</feature>
<comment type="subcellular location">
    <subcellularLocation>
        <location evidence="1">Membrane</location>
        <topology evidence="1">Multi-pass membrane protein</topology>
    </subcellularLocation>
</comment>
<accession>A0ABP0H530</accession>
<name>A0ABP0H530_9DINO</name>
<evidence type="ECO:0000256" key="5">
    <source>
        <dbReference type="SAM" id="Coils"/>
    </source>
</evidence>
<evidence type="ECO:0000256" key="6">
    <source>
        <dbReference type="SAM" id="Phobius"/>
    </source>
</evidence>
<dbReference type="InterPro" id="IPR005821">
    <property type="entry name" value="Ion_trans_dom"/>
</dbReference>
<dbReference type="EMBL" id="CAXAMN010000001">
    <property type="protein sequence ID" value="CAK8985317.1"/>
    <property type="molecule type" value="Genomic_DNA"/>
</dbReference>
<evidence type="ECO:0000313" key="9">
    <source>
        <dbReference type="Proteomes" id="UP001642484"/>
    </source>
</evidence>
<keyword evidence="9" id="KW-1185">Reference proteome</keyword>
<reference evidence="8 9" key="1">
    <citation type="submission" date="2024-02" db="EMBL/GenBank/DDBJ databases">
        <authorList>
            <person name="Chen Y."/>
            <person name="Shah S."/>
            <person name="Dougan E. K."/>
            <person name="Thang M."/>
            <person name="Chan C."/>
        </authorList>
    </citation>
    <scope>NUCLEOTIDE SEQUENCE [LARGE SCALE GENOMIC DNA]</scope>
</reference>
<dbReference type="Gene3D" id="1.10.238.10">
    <property type="entry name" value="EF-hand"/>
    <property type="match status" value="1"/>
</dbReference>
<dbReference type="Proteomes" id="UP001642484">
    <property type="component" value="Unassembled WGS sequence"/>
</dbReference>
<evidence type="ECO:0000256" key="3">
    <source>
        <dbReference type="ARBA" id="ARBA00022989"/>
    </source>
</evidence>
<gene>
    <name evidence="8" type="ORF">CCMP2556_LOCUS82</name>
</gene>
<evidence type="ECO:0000313" key="8">
    <source>
        <dbReference type="EMBL" id="CAK8985317.1"/>
    </source>
</evidence>
<sequence length="350" mass="39554">MLGVVRAVRLLRILRMVHLLQILPALALLVKGLVSTIITIMDAMILLGIISYIGALICSEVLGRKDPPGRTKPEGFLTHIQLVLVEGWPTISAAMLNDSKFWAAYLVVFICLSNFALLNLVTGVVCERVMELARQLPPASFEEKEFEFEMLKQQVAELYEATPKKKSKYLSQHEYIRLFKSVLANEVLDDLKVTLPSQNDLLQCLIDEDANGKVTCSELQEGLMRLRSNRFDEVSRAMQCTVRKCTNRSFREKLKAAICEVFQARTSNLQGQLRSTMDSTMDHAEEQISELRRKEVRKQEKNLMEKTYAMKTLSYAIAALQKECSNAFLPSIGALSDYKGNTTFGIAEYE</sequence>
<keyword evidence="3 6" id="KW-1133">Transmembrane helix</keyword>
<evidence type="ECO:0000256" key="2">
    <source>
        <dbReference type="ARBA" id="ARBA00022692"/>
    </source>
</evidence>
<proteinExistence type="predicted"/>
<keyword evidence="4 6" id="KW-0472">Membrane</keyword>
<keyword evidence="2 6" id="KW-0812">Transmembrane</keyword>
<dbReference type="PANTHER" id="PTHR47131">
    <property type="entry name" value="CATION CHANNEL SPERM-ASSOCIATED PROTEIN 3"/>
    <property type="match status" value="1"/>
</dbReference>
<dbReference type="PROSITE" id="PS00018">
    <property type="entry name" value="EF_HAND_1"/>
    <property type="match status" value="1"/>
</dbReference>